<proteinExistence type="predicted"/>
<sequence length="159" mass="16778">MTIALPPSAMKVQQAAHDLGLAVSVREMLQSTRTAEEAAAACGCAVAQIVKSLVFEGRETGKPYLLLVSGRNRVNEKGVAATIGEALRRPDADKVRTLTSFAIGGIPPFGHATKLDTFIDEDLLAHDVVWAAAGTPFAIFSVDPKALRDALGAPVIRMV</sequence>
<dbReference type="EMBL" id="JASJEV010000008">
    <property type="protein sequence ID" value="MDJ1159340.1"/>
    <property type="molecule type" value="Genomic_DNA"/>
</dbReference>
<dbReference type="Gene3D" id="3.90.960.10">
    <property type="entry name" value="YbaK/aminoacyl-tRNA synthetase-associated domain"/>
    <property type="match status" value="1"/>
</dbReference>
<keyword evidence="3" id="KW-1185">Reference proteome</keyword>
<dbReference type="Pfam" id="PF04073">
    <property type="entry name" value="tRNA_edit"/>
    <property type="match status" value="1"/>
</dbReference>
<reference evidence="2 3" key="1">
    <citation type="submission" date="2023-05" db="EMBL/GenBank/DDBJ databases">
        <title>Chelatococcus sp. nov., a moderately thermophilic bacterium isolated from hot spring microbial mat.</title>
        <authorList>
            <person name="Hu C.-J."/>
            <person name="Li W.-J."/>
        </authorList>
    </citation>
    <scope>NUCLEOTIDE SEQUENCE [LARGE SCALE GENOMIC DNA]</scope>
    <source>
        <strain evidence="2 3">SYSU G07232</strain>
    </source>
</reference>
<evidence type="ECO:0000313" key="3">
    <source>
        <dbReference type="Proteomes" id="UP001321492"/>
    </source>
</evidence>
<evidence type="ECO:0000313" key="2">
    <source>
        <dbReference type="EMBL" id="MDJ1159340.1"/>
    </source>
</evidence>
<comment type="caution">
    <text evidence="2">The sequence shown here is derived from an EMBL/GenBank/DDBJ whole genome shotgun (WGS) entry which is preliminary data.</text>
</comment>
<name>A0ABT7AJQ2_9HYPH</name>
<feature type="domain" description="YbaK/aminoacyl-tRNA synthetase-associated" evidence="1">
    <location>
        <begin position="31"/>
        <end position="149"/>
    </location>
</feature>
<organism evidence="2 3">
    <name type="scientific">Chelatococcus albus</name>
    <dbReference type="NCBI Taxonomy" id="3047466"/>
    <lineage>
        <taxon>Bacteria</taxon>
        <taxon>Pseudomonadati</taxon>
        <taxon>Pseudomonadota</taxon>
        <taxon>Alphaproteobacteria</taxon>
        <taxon>Hyphomicrobiales</taxon>
        <taxon>Chelatococcaceae</taxon>
        <taxon>Chelatococcus</taxon>
    </lineage>
</organism>
<dbReference type="Proteomes" id="UP001321492">
    <property type="component" value="Unassembled WGS sequence"/>
</dbReference>
<dbReference type="CDD" id="cd04333">
    <property type="entry name" value="ProX_deacylase"/>
    <property type="match status" value="1"/>
</dbReference>
<dbReference type="PANTHER" id="PTHR30411:SF1">
    <property type="entry name" value="CYTOPLASMIC PROTEIN"/>
    <property type="match status" value="1"/>
</dbReference>
<dbReference type="SUPFAM" id="SSF55826">
    <property type="entry name" value="YbaK/ProRS associated domain"/>
    <property type="match status" value="1"/>
</dbReference>
<accession>A0ABT7AJQ2</accession>
<dbReference type="RefSeq" id="WP_283741336.1">
    <property type="nucleotide sequence ID" value="NZ_JASJEV010000008.1"/>
</dbReference>
<gene>
    <name evidence="2" type="ORF">QNA08_13955</name>
</gene>
<protein>
    <submittedName>
        <fullName evidence="2">YbaK/EbsC family protein</fullName>
    </submittedName>
</protein>
<dbReference type="InterPro" id="IPR036754">
    <property type="entry name" value="YbaK/aa-tRNA-synt-asso_dom_sf"/>
</dbReference>
<dbReference type="PANTHER" id="PTHR30411">
    <property type="entry name" value="CYTOPLASMIC PROTEIN"/>
    <property type="match status" value="1"/>
</dbReference>
<dbReference type="InterPro" id="IPR007214">
    <property type="entry name" value="YbaK/aa-tRNA-synth-assoc-dom"/>
</dbReference>
<evidence type="ECO:0000259" key="1">
    <source>
        <dbReference type="Pfam" id="PF04073"/>
    </source>
</evidence>